<sequence length="152" mass="14778">MHTNDSTSVTVGASAAIGTTGTVGAGTSAIAAIVCASSTTGAGARGGTRAGIRASARSAAKGGASASTSALINSTTSAAISSQPIQSSTQQSNTTTKGPTRKTSSVRSGGANPCSLVKTKAPKPEGLHSVFILCNLNLKNNTQISISSAIKV</sequence>
<accession>A0A9Q1MV75</accession>
<feature type="region of interest" description="Disordered" evidence="1">
    <location>
        <begin position="41"/>
        <end position="117"/>
    </location>
</feature>
<dbReference type="AlphaFoldDB" id="A0A9Q1MV75"/>
<reference evidence="3" key="1">
    <citation type="journal article" date="2023" name="Proc. Natl. Acad. Sci. U.S.A.">
        <title>Genomic and structural basis for evolution of tropane alkaloid biosynthesis.</title>
        <authorList>
            <person name="Wanga Y.-J."/>
            <person name="Taina T."/>
            <person name="Yua J.-Y."/>
            <person name="Lia J."/>
            <person name="Xua B."/>
            <person name="Chenc J."/>
            <person name="D'Auriad J.C."/>
            <person name="Huanga J.-P."/>
            <person name="Huanga S.-X."/>
        </authorList>
    </citation>
    <scope>NUCLEOTIDE SEQUENCE [LARGE SCALE GENOMIC DNA]</scope>
    <source>
        <strain evidence="3">cv. KIB-2019</strain>
    </source>
</reference>
<evidence type="ECO:0000256" key="1">
    <source>
        <dbReference type="SAM" id="MobiDB-lite"/>
    </source>
</evidence>
<keyword evidence="3" id="KW-1185">Reference proteome</keyword>
<dbReference type="Proteomes" id="UP001152561">
    <property type="component" value="Unassembled WGS sequence"/>
</dbReference>
<dbReference type="EMBL" id="JAJAGQ010000002">
    <property type="protein sequence ID" value="KAJ8569794.1"/>
    <property type="molecule type" value="Genomic_DNA"/>
</dbReference>
<comment type="caution">
    <text evidence="2">The sequence shown here is derived from an EMBL/GenBank/DDBJ whole genome shotgun (WGS) entry which is preliminary data.</text>
</comment>
<protein>
    <submittedName>
        <fullName evidence="2">Uncharacterized protein</fullName>
    </submittedName>
</protein>
<feature type="compositionally biased region" description="Polar residues" evidence="1">
    <location>
        <begin position="97"/>
        <end position="107"/>
    </location>
</feature>
<evidence type="ECO:0000313" key="2">
    <source>
        <dbReference type="EMBL" id="KAJ8569794.1"/>
    </source>
</evidence>
<organism evidence="2 3">
    <name type="scientific">Anisodus acutangulus</name>
    <dbReference type="NCBI Taxonomy" id="402998"/>
    <lineage>
        <taxon>Eukaryota</taxon>
        <taxon>Viridiplantae</taxon>
        <taxon>Streptophyta</taxon>
        <taxon>Embryophyta</taxon>
        <taxon>Tracheophyta</taxon>
        <taxon>Spermatophyta</taxon>
        <taxon>Magnoliopsida</taxon>
        <taxon>eudicotyledons</taxon>
        <taxon>Gunneridae</taxon>
        <taxon>Pentapetalae</taxon>
        <taxon>asterids</taxon>
        <taxon>lamiids</taxon>
        <taxon>Solanales</taxon>
        <taxon>Solanaceae</taxon>
        <taxon>Solanoideae</taxon>
        <taxon>Hyoscyameae</taxon>
        <taxon>Anisodus</taxon>
    </lineage>
</organism>
<evidence type="ECO:0000313" key="3">
    <source>
        <dbReference type="Proteomes" id="UP001152561"/>
    </source>
</evidence>
<name>A0A9Q1MV75_9SOLA</name>
<proteinExistence type="predicted"/>
<gene>
    <name evidence="2" type="ORF">K7X08_006371</name>
</gene>
<feature type="compositionally biased region" description="Low complexity" evidence="1">
    <location>
        <begin position="50"/>
        <end position="96"/>
    </location>
</feature>